<evidence type="ECO:0000313" key="2">
    <source>
        <dbReference type="EMBL" id="ECB7104949.1"/>
    </source>
</evidence>
<dbReference type="Proteomes" id="UP000839827">
    <property type="component" value="Unassembled WGS sequence"/>
</dbReference>
<comment type="caution">
    <text evidence="2">The sequence shown here is derived from an EMBL/GenBank/DDBJ whole genome shotgun (WGS) entry which is preliminary data.</text>
</comment>
<keyword evidence="1" id="KW-0472">Membrane</keyword>
<reference evidence="2 3" key="1">
    <citation type="submission" date="2019-03" db="EMBL/GenBank/DDBJ databases">
        <authorList>
            <person name="Ashton P.M."/>
            <person name="Dallman T."/>
            <person name="Nair S."/>
            <person name="De Pinna E."/>
            <person name="Peters T."/>
            <person name="Grant K."/>
        </authorList>
    </citation>
    <scope>NUCLEOTIDE SEQUENCE [LARGE SCALE GENOMIC DNA]</scope>
    <source>
        <strain evidence="2 3">271153</strain>
    </source>
</reference>
<organism evidence="2 3">
    <name type="scientific">Salmonella newport</name>
    <dbReference type="NCBI Taxonomy" id="108619"/>
    <lineage>
        <taxon>Bacteria</taxon>
        <taxon>Pseudomonadati</taxon>
        <taxon>Pseudomonadota</taxon>
        <taxon>Gammaproteobacteria</taxon>
        <taxon>Enterobacterales</taxon>
        <taxon>Enterobacteriaceae</taxon>
        <taxon>Salmonella</taxon>
    </lineage>
</organism>
<dbReference type="EMBL" id="AAHYLK010000002">
    <property type="protein sequence ID" value="ECB7104949.1"/>
    <property type="molecule type" value="Genomic_DNA"/>
</dbReference>
<proteinExistence type="predicted"/>
<accession>A0A3V2JHV9</accession>
<dbReference type="AlphaFoldDB" id="A0A3V2JHV9"/>
<protein>
    <submittedName>
        <fullName evidence="2">Uncharacterized protein</fullName>
    </submittedName>
</protein>
<feature type="transmembrane region" description="Helical" evidence="1">
    <location>
        <begin position="74"/>
        <end position="92"/>
    </location>
</feature>
<gene>
    <name evidence="2" type="ORF">E1A34_02375</name>
</gene>
<evidence type="ECO:0000256" key="1">
    <source>
        <dbReference type="SAM" id="Phobius"/>
    </source>
</evidence>
<keyword evidence="1" id="KW-0812">Transmembrane</keyword>
<sequence length="116" mass="13653">MDQQKRLLAAFHLKCWTSPALQIQMKRPSQSSSGLYYHRSDLLAIDIPAHINDSISLFPVHCSPDQLTVQYMTVLFHFATPNFFLVALFYCAEFVPQNNNFKYLFEYFFMIFSRNE</sequence>
<name>A0A3V2JHV9_SALNE</name>
<keyword evidence="1" id="KW-1133">Transmembrane helix</keyword>
<evidence type="ECO:0000313" key="3">
    <source>
        <dbReference type="Proteomes" id="UP000839827"/>
    </source>
</evidence>